<organism evidence="3 4">
    <name type="scientific">Leucothrix pacifica</name>
    <dbReference type="NCBI Taxonomy" id="1247513"/>
    <lineage>
        <taxon>Bacteria</taxon>
        <taxon>Pseudomonadati</taxon>
        <taxon>Pseudomonadota</taxon>
        <taxon>Gammaproteobacteria</taxon>
        <taxon>Thiotrichales</taxon>
        <taxon>Thiotrichaceae</taxon>
        <taxon>Leucothrix</taxon>
    </lineage>
</organism>
<dbReference type="AlphaFoldDB" id="A0A317CKD3"/>
<feature type="domain" description="Lcl C-terminal" evidence="2">
    <location>
        <begin position="73"/>
        <end position="230"/>
    </location>
</feature>
<dbReference type="EMBL" id="QGKM01000015">
    <property type="protein sequence ID" value="PWQ98647.1"/>
    <property type="molecule type" value="Genomic_DNA"/>
</dbReference>
<evidence type="ECO:0000313" key="4">
    <source>
        <dbReference type="Proteomes" id="UP000245539"/>
    </source>
</evidence>
<proteinExistence type="predicted"/>
<dbReference type="Pfam" id="PF07603">
    <property type="entry name" value="Lcl_C"/>
    <property type="match status" value="1"/>
</dbReference>
<evidence type="ECO:0000313" key="3">
    <source>
        <dbReference type="EMBL" id="PWQ98647.1"/>
    </source>
</evidence>
<evidence type="ECO:0000259" key="2">
    <source>
        <dbReference type="Pfam" id="PF07603"/>
    </source>
</evidence>
<feature type="chain" id="PRO_5016382745" description="Lcl C-terminal domain-containing protein" evidence="1">
    <location>
        <begin position="28"/>
        <end position="236"/>
    </location>
</feature>
<dbReference type="OrthoDB" id="5622008at2"/>
<protein>
    <recommendedName>
        <fullName evidence="2">Lcl C-terminal domain-containing protein</fullName>
    </recommendedName>
</protein>
<keyword evidence="1" id="KW-0732">Signal</keyword>
<evidence type="ECO:0000256" key="1">
    <source>
        <dbReference type="SAM" id="SignalP"/>
    </source>
</evidence>
<gene>
    <name evidence="3" type="ORF">DKW60_07910</name>
</gene>
<feature type="signal peptide" evidence="1">
    <location>
        <begin position="1"/>
        <end position="27"/>
    </location>
</feature>
<dbReference type="Proteomes" id="UP000245539">
    <property type="component" value="Unassembled WGS sequence"/>
</dbReference>
<name>A0A317CKD3_9GAMM</name>
<comment type="caution">
    <text evidence="3">The sequence shown here is derived from an EMBL/GenBank/DDBJ whole genome shotgun (WGS) entry which is preliminary data.</text>
</comment>
<reference evidence="3 4" key="1">
    <citation type="submission" date="2018-05" db="EMBL/GenBank/DDBJ databases">
        <title>Leucothrix arctica sp. nov., isolated from Arctic seawater.</title>
        <authorList>
            <person name="Choi A."/>
            <person name="Baek K."/>
        </authorList>
    </citation>
    <scope>NUCLEOTIDE SEQUENCE [LARGE SCALE GENOMIC DNA]</scope>
    <source>
        <strain evidence="3 4">JCM 18388</strain>
    </source>
</reference>
<dbReference type="RefSeq" id="WP_109837113.1">
    <property type="nucleotide sequence ID" value="NZ_QGKM01000015.1"/>
</dbReference>
<accession>A0A317CKD3</accession>
<sequence length="236" mass="26810">MSAMYKIHAINTLLCCLLTLSVTSVYSGEHPTETTGEDLAQVNTDDLTTKAKKLYKIDSHGNRLPDESHTWECVEDADTKLFWQKRDPSSALHGHDSYNWYQPEQTPSGQARTNPDLLGIDSSCYGYRADDPDSYCNTNAFTERVNQSNYCGYNDWRLPTADELLSLVDPTRSDLTDQSAIDVHYFPFKEHFAYWTNTVNDEGVVVTVIQDDILLNNSERNDRLLVRLVRGQSNAE</sequence>
<keyword evidence="4" id="KW-1185">Reference proteome</keyword>
<dbReference type="InterPro" id="IPR011460">
    <property type="entry name" value="Lcl_C"/>
</dbReference>